<dbReference type="Gene3D" id="3.50.50.100">
    <property type="match status" value="1"/>
</dbReference>
<evidence type="ECO:0000256" key="5">
    <source>
        <dbReference type="ARBA" id="ARBA00023002"/>
    </source>
</evidence>
<dbReference type="Proteomes" id="UP000265354">
    <property type="component" value="Unassembled WGS sequence"/>
</dbReference>
<evidence type="ECO:0000313" key="8">
    <source>
        <dbReference type="Proteomes" id="UP000265354"/>
    </source>
</evidence>
<reference evidence="7 8" key="1">
    <citation type="submission" date="2018-07" db="EMBL/GenBank/DDBJ databases">
        <title>Whole Genome Shotgun Sequence of Streptomyces spongiicola strain 531S.</title>
        <authorList>
            <person name="Dohra H."/>
            <person name="Kodani S."/>
        </authorList>
    </citation>
    <scope>NUCLEOTIDE SEQUENCE [LARGE SCALE GENOMIC DNA]</scope>
    <source>
        <strain evidence="7 8">531S</strain>
    </source>
</reference>
<sequence>MGLIDPGHRFTERVRLHELAAGVRPDVSHPLSGFLHPAGIEHIAARATAIDPAGRVVATDDGRRLPYDRLVYALGSRTAPAGERAHTAETAADLSKRLQDGPGSVAVVGGGLTGIEFAAELAEARPEWRVSLHSEGGVGSGFSPRARDHVLGVLRARGVRIEEGRRIEDPGSADADEVVWAASMVPNAELAAAAGLPLDSSGRVRVDGTLRSTVYPEVYVAGDAAAASSARAGALRMACATAMPMGSHTAASIISELRGRGPRTFDYGYLIQCVSLGRRDGLVQFVRPDDSPRDRFLTGRLAARVKEQVVRSTVGVLRTAARRPWAVPLVPGMS</sequence>
<proteinExistence type="inferred from homology"/>
<comment type="cofactor">
    <cofactor evidence="1">
        <name>FAD</name>
        <dbReference type="ChEBI" id="CHEBI:57692"/>
    </cofactor>
</comment>
<organism evidence="7 8">
    <name type="scientific">Streptomyces spongiicola</name>
    <dbReference type="NCBI Taxonomy" id="1690221"/>
    <lineage>
        <taxon>Bacteria</taxon>
        <taxon>Bacillati</taxon>
        <taxon>Actinomycetota</taxon>
        <taxon>Actinomycetes</taxon>
        <taxon>Kitasatosporales</taxon>
        <taxon>Streptomycetaceae</taxon>
        <taxon>Streptomyces</taxon>
    </lineage>
</organism>
<evidence type="ECO:0000256" key="3">
    <source>
        <dbReference type="ARBA" id="ARBA00022630"/>
    </source>
</evidence>
<keyword evidence="3" id="KW-0285">Flavoprotein</keyword>
<dbReference type="InterPro" id="IPR036188">
    <property type="entry name" value="FAD/NAD-bd_sf"/>
</dbReference>
<keyword evidence="4" id="KW-0274">FAD</keyword>
<evidence type="ECO:0000259" key="6">
    <source>
        <dbReference type="Pfam" id="PF07992"/>
    </source>
</evidence>
<name>A0A388T6L5_9ACTN</name>
<dbReference type="EMBL" id="BGZL01000014">
    <property type="protein sequence ID" value="GBQ02885.1"/>
    <property type="molecule type" value="Genomic_DNA"/>
</dbReference>
<keyword evidence="5" id="KW-0560">Oxidoreductase</keyword>
<dbReference type="GO" id="GO:0019646">
    <property type="term" value="P:aerobic electron transport chain"/>
    <property type="evidence" value="ECO:0007669"/>
    <property type="project" value="TreeGrafter"/>
</dbReference>
<evidence type="ECO:0000256" key="2">
    <source>
        <dbReference type="ARBA" id="ARBA00005272"/>
    </source>
</evidence>
<dbReference type="GO" id="GO:0003955">
    <property type="term" value="F:NAD(P)H dehydrogenase (quinone) activity"/>
    <property type="evidence" value="ECO:0007669"/>
    <property type="project" value="TreeGrafter"/>
</dbReference>
<dbReference type="InterPro" id="IPR023753">
    <property type="entry name" value="FAD/NAD-binding_dom"/>
</dbReference>
<comment type="similarity">
    <text evidence="2">Belongs to the NADH dehydrogenase family.</text>
</comment>
<evidence type="ECO:0000256" key="1">
    <source>
        <dbReference type="ARBA" id="ARBA00001974"/>
    </source>
</evidence>
<evidence type="ECO:0000256" key="4">
    <source>
        <dbReference type="ARBA" id="ARBA00022827"/>
    </source>
</evidence>
<gene>
    <name evidence="7" type="ORF">SSP531S_43490</name>
</gene>
<dbReference type="InterPro" id="IPR051169">
    <property type="entry name" value="NADH-Q_oxidoreductase"/>
</dbReference>
<dbReference type="Pfam" id="PF07992">
    <property type="entry name" value="Pyr_redox_2"/>
    <property type="match status" value="1"/>
</dbReference>
<evidence type="ECO:0000313" key="7">
    <source>
        <dbReference type="EMBL" id="GBQ02885.1"/>
    </source>
</evidence>
<feature type="domain" description="FAD/NAD(P)-binding" evidence="6">
    <location>
        <begin position="39"/>
        <end position="230"/>
    </location>
</feature>
<dbReference type="PRINTS" id="PR00368">
    <property type="entry name" value="FADPNR"/>
</dbReference>
<dbReference type="SUPFAM" id="SSF51905">
    <property type="entry name" value="FAD/NAD(P)-binding domain"/>
    <property type="match status" value="1"/>
</dbReference>
<accession>A0A388T6L5</accession>
<comment type="caution">
    <text evidence="7">The sequence shown here is derived from an EMBL/GenBank/DDBJ whole genome shotgun (WGS) entry which is preliminary data.</text>
</comment>
<protein>
    <submittedName>
        <fullName evidence="7">Pyridine nucleotide-disulfide oxidoreductase</fullName>
    </submittedName>
</protein>
<dbReference type="PANTHER" id="PTHR42913:SF3">
    <property type="entry name" value="64 KDA MITOCHONDRIAL NADH DEHYDROGENASE (EUROFUNG)"/>
    <property type="match status" value="1"/>
</dbReference>
<dbReference type="AlphaFoldDB" id="A0A388T6L5"/>
<dbReference type="PANTHER" id="PTHR42913">
    <property type="entry name" value="APOPTOSIS-INDUCING FACTOR 1"/>
    <property type="match status" value="1"/>
</dbReference>